<dbReference type="PROSITE" id="PS51848">
    <property type="entry name" value="BMERB"/>
    <property type="match status" value="1"/>
</dbReference>
<dbReference type="EMBL" id="UYSU01043654">
    <property type="protein sequence ID" value="VDM04470.1"/>
    <property type="molecule type" value="Genomic_DNA"/>
</dbReference>
<organism evidence="4">
    <name type="scientific">Schistocephalus solidus</name>
    <name type="common">Tapeworm</name>
    <dbReference type="NCBI Taxonomy" id="70667"/>
    <lineage>
        <taxon>Eukaryota</taxon>
        <taxon>Metazoa</taxon>
        <taxon>Spiralia</taxon>
        <taxon>Lophotrochozoa</taxon>
        <taxon>Platyhelminthes</taxon>
        <taxon>Cestoda</taxon>
        <taxon>Eucestoda</taxon>
        <taxon>Diphyllobothriidea</taxon>
        <taxon>Diphyllobothriidae</taxon>
        <taxon>Schistocephalus</taxon>
    </lineage>
</organism>
<reference evidence="4" key="1">
    <citation type="submission" date="2016-06" db="UniProtKB">
        <authorList>
            <consortium name="WormBaseParasite"/>
        </authorList>
    </citation>
    <scope>IDENTIFICATION</scope>
</reference>
<evidence type="ECO:0000313" key="3">
    <source>
        <dbReference type="Proteomes" id="UP000275846"/>
    </source>
</evidence>
<name>A0A183TNN6_SCHSO</name>
<evidence type="ECO:0000259" key="1">
    <source>
        <dbReference type="PROSITE" id="PS51848"/>
    </source>
</evidence>
<dbReference type="AlphaFoldDB" id="A0A183TNN6"/>
<dbReference type="PANTHER" id="PTHR23167:SF46">
    <property type="entry name" value="EPS15 HOMOLOGY DOMAIN CONTAINING PROTEIN-BINDING PROTEIN 1, ISOFORM F"/>
    <property type="match status" value="1"/>
</dbReference>
<proteinExistence type="predicted"/>
<dbReference type="Proteomes" id="UP000275846">
    <property type="component" value="Unassembled WGS sequence"/>
</dbReference>
<dbReference type="PANTHER" id="PTHR23167">
    <property type="entry name" value="CALPONIN HOMOLOGY DOMAIN-CONTAINING PROTEIN DDB_G0272472-RELATED"/>
    <property type="match status" value="1"/>
</dbReference>
<dbReference type="WBParaSite" id="SSLN_0001876701-mRNA-1">
    <property type="protein sequence ID" value="SSLN_0001876701-mRNA-1"/>
    <property type="gene ID" value="SSLN_0001876701"/>
</dbReference>
<keyword evidence="3" id="KW-1185">Reference proteome</keyword>
<reference evidence="2 3" key="2">
    <citation type="submission" date="2018-11" db="EMBL/GenBank/DDBJ databases">
        <authorList>
            <consortium name="Pathogen Informatics"/>
        </authorList>
    </citation>
    <scope>NUCLEOTIDE SEQUENCE [LARGE SCALE GENOMIC DNA]</scope>
    <source>
        <strain evidence="2 3">NST_G2</strain>
    </source>
</reference>
<dbReference type="Pfam" id="PF12130">
    <property type="entry name" value="bMERB_dom"/>
    <property type="match status" value="2"/>
</dbReference>
<dbReference type="SMART" id="SM01203">
    <property type="entry name" value="DUF3585"/>
    <property type="match status" value="1"/>
</dbReference>
<dbReference type="InterPro" id="IPR050540">
    <property type="entry name" value="F-actin_Monoox_Mical"/>
</dbReference>
<feature type="domain" description="BMERB" evidence="1">
    <location>
        <begin position="7"/>
        <end position="190"/>
    </location>
</feature>
<sequence length="249" mass="27197">MFTSPIFIVKASCLGLGTYPSLMAEKAAIARQQELLDKEAPALEKKLREVMNGGGGGGGAEEENLMRRWFSLVNQRNALVHRSYQLSIIEKEKDLQTTSELIKQELHELLLKEGIHPHAPFVQVILVLPVIVIVAGSSNPIDHLKSEEEKQRENTLLNEIVSMVNERNEIIQVLDHQEREPSMEAKSLVASSELVTAAAASGPHPLISLNLFLPYNLTHFEAIVPDAASSSLLSSFAVGTSVLSFAAGV</sequence>
<dbReference type="OrthoDB" id="6143384at2759"/>
<dbReference type="STRING" id="70667.A0A183TNN6"/>
<gene>
    <name evidence="2" type="ORF">SSLN_LOCUS18084</name>
</gene>
<evidence type="ECO:0000313" key="2">
    <source>
        <dbReference type="EMBL" id="VDM04470.1"/>
    </source>
</evidence>
<dbReference type="InterPro" id="IPR022735">
    <property type="entry name" value="bMERB_dom"/>
</dbReference>
<accession>A0A183TNN6</accession>
<evidence type="ECO:0000313" key="4">
    <source>
        <dbReference type="WBParaSite" id="SSLN_0001876701-mRNA-1"/>
    </source>
</evidence>
<protein>
    <submittedName>
        <fullName evidence="4">BMERB domain-containing protein</fullName>
    </submittedName>
</protein>